<dbReference type="SUPFAM" id="SSF50978">
    <property type="entry name" value="WD40 repeat-like"/>
    <property type="match status" value="1"/>
</dbReference>
<dbReference type="GO" id="GO:1905786">
    <property type="term" value="P:positive regulation of anaphase-promoting complex-dependent catabolic process"/>
    <property type="evidence" value="ECO:0007669"/>
    <property type="project" value="TreeGrafter"/>
</dbReference>
<accession>A0A2Y9KX96</accession>
<dbReference type="OrthoDB" id="10263272at2759"/>
<dbReference type="InterPro" id="IPR001680">
    <property type="entry name" value="WD40_rpt"/>
</dbReference>
<evidence type="ECO:0000256" key="3">
    <source>
        <dbReference type="ARBA" id="ARBA00022737"/>
    </source>
</evidence>
<evidence type="ECO:0000313" key="7">
    <source>
        <dbReference type="RefSeq" id="XP_022373785.1"/>
    </source>
</evidence>
<evidence type="ECO:0000256" key="4">
    <source>
        <dbReference type="PROSITE-ProRule" id="PRU00221"/>
    </source>
</evidence>
<name>A0A2Y9KX96_ENHLU</name>
<dbReference type="InterPro" id="IPR036322">
    <property type="entry name" value="WD40_repeat_dom_sf"/>
</dbReference>
<dbReference type="GO" id="GO:0051301">
    <property type="term" value="P:cell division"/>
    <property type="evidence" value="ECO:0007669"/>
    <property type="project" value="UniProtKB-KW"/>
</dbReference>
<evidence type="ECO:0000256" key="1">
    <source>
        <dbReference type="ARBA" id="ARBA00006445"/>
    </source>
</evidence>
<dbReference type="STRING" id="391180.A0A2Y9KX96"/>
<dbReference type="PANTHER" id="PTHR19918">
    <property type="entry name" value="CELL DIVISION CYCLE 20 CDC20 FIZZY -RELATED"/>
    <property type="match status" value="1"/>
</dbReference>
<dbReference type="PROSITE" id="PS50082">
    <property type="entry name" value="WD_REPEATS_2"/>
    <property type="match status" value="1"/>
</dbReference>
<keyword evidence="6" id="KW-1185">Reference proteome</keyword>
<dbReference type="Proteomes" id="UP000248482">
    <property type="component" value="Unplaced"/>
</dbReference>
<dbReference type="InterPro" id="IPR015943">
    <property type="entry name" value="WD40/YVTN_repeat-like_dom_sf"/>
</dbReference>
<dbReference type="InterPro" id="IPR056150">
    <property type="entry name" value="WD40_CDC20-Fz"/>
</dbReference>
<keyword evidence="7" id="KW-0131">Cell cycle</keyword>
<proteinExistence type="inferred from homology"/>
<dbReference type="GO" id="GO:0005680">
    <property type="term" value="C:anaphase-promoting complex"/>
    <property type="evidence" value="ECO:0007669"/>
    <property type="project" value="TreeGrafter"/>
</dbReference>
<reference evidence="7" key="1">
    <citation type="submission" date="2025-08" db="UniProtKB">
        <authorList>
            <consortium name="RefSeq"/>
        </authorList>
    </citation>
    <scope>IDENTIFICATION</scope>
    <source>
        <tissue evidence="7">Blood</tissue>
    </source>
</reference>
<dbReference type="GeneID" id="111156929"/>
<evidence type="ECO:0000259" key="5">
    <source>
        <dbReference type="Pfam" id="PF24807"/>
    </source>
</evidence>
<dbReference type="Pfam" id="PF24807">
    <property type="entry name" value="WD40_CDC20-Fz"/>
    <property type="match status" value="1"/>
</dbReference>
<keyword evidence="3" id="KW-0677">Repeat</keyword>
<keyword evidence="2 4" id="KW-0853">WD repeat</keyword>
<dbReference type="RefSeq" id="XP_022373785.1">
    <property type="nucleotide sequence ID" value="XM_022518077.1"/>
</dbReference>
<organism evidence="6 7">
    <name type="scientific">Enhydra lutris kenyoni</name>
    <name type="common">northern sea otter</name>
    <dbReference type="NCBI Taxonomy" id="391180"/>
    <lineage>
        <taxon>Eukaryota</taxon>
        <taxon>Metazoa</taxon>
        <taxon>Chordata</taxon>
        <taxon>Craniata</taxon>
        <taxon>Vertebrata</taxon>
        <taxon>Euteleostomi</taxon>
        <taxon>Mammalia</taxon>
        <taxon>Eutheria</taxon>
        <taxon>Laurasiatheria</taxon>
        <taxon>Carnivora</taxon>
        <taxon>Caniformia</taxon>
        <taxon>Musteloidea</taxon>
        <taxon>Mustelidae</taxon>
        <taxon>Lutrinae</taxon>
        <taxon>Enhydra</taxon>
    </lineage>
</organism>
<feature type="domain" description="CDC20/Fizzy WD40" evidence="5">
    <location>
        <begin position="226"/>
        <end position="491"/>
    </location>
</feature>
<dbReference type="PANTHER" id="PTHR19918:SF4">
    <property type="entry name" value="CELL DIVISION CYCLE PROTEIN 20 HOMOLOG B"/>
    <property type="match status" value="1"/>
</dbReference>
<evidence type="ECO:0000256" key="2">
    <source>
        <dbReference type="ARBA" id="ARBA00022574"/>
    </source>
</evidence>
<dbReference type="SMART" id="SM00320">
    <property type="entry name" value="WD40"/>
    <property type="match status" value="5"/>
</dbReference>
<gene>
    <name evidence="7" type="primary">LOC111156929</name>
</gene>
<dbReference type="Gene3D" id="2.130.10.10">
    <property type="entry name" value="YVTN repeat-like/Quinoprotein amine dehydrogenase"/>
    <property type="match status" value="1"/>
</dbReference>
<dbReference type="PROSITE" id="PS50294">
    <property type="entry name" value="WD_REPEATS_REGION"/>
    <property type="match status" value="1"/>
</dbReference>
<evidence type="ECO:0000313" key="6">
    <source>
        <dbReference type="Proteomes" id="UP000248482"/>
    </source>
</evidence>
<dbReference type="GO" id="GO:1990757">
    <property type="term" value="F:ubiquitin ligase activator activity"/>
    <property type="evidence" value="ECO:0007669"/>
    <property type="project" value="TreeGrafter"/>
</dbReference>
<sequence length="529" mass="59393">MEWKLERTAPRRVRTEEEILWENVMRVFAKDLKQKSSPRSSKVFDEVKPTYSSFKSNFVKRLSVEGPIASSPITTRWRQSQTRDLAACSFGEELSTTYLPEDSGSVLKITPEKETLILGSYQEPLKTPIKGTFETSNSFHFCKEAHAMDGDWNETVASKGRKCLNQLFSTQKVAQWVSGQMQLCEQSQCAWKGCRDGVRDESFYLKRFRNLDYSILQPEVKIHLTGLRNDYYLNTLDWNFQNLVAIALGSSVFIWNGENYNVIENIDLPINCNYISSVSWVKDGNCLAVGTSEGEVQVMGSFFFFPQNLWDVVTKKQLRNMLGHLSVVGALSWNDCILSSGSRLGRVYHHDVRVTQHHVGTLHHKQAVCALKWSPDGRLLSSGCSDGLLTIWPHDPGAKAQVQPLKVIAQPTAVKAMDWCPWQSAVLAVGGGMEDGHLHVLDINTGQSIQTPSTDSQICSLIWLPKTKEVASGQGSPKNDVTVWACPGLSRSRGFLDCVNVIWQQQNTLNRKTSCSCLVFLVCLTSERL</sequence>
<dbReference type="KEGG" id="elk:111156929"/>
<dbReference type="InterPro" id="IPR033010">
    <property type="entry name" value="Cdc20/Fizzy"/>
</dbReference>
<dbReference type="GO" id="GO:0010997">
    <property type="term" value="F:anaphase-promoting complex binding"/>
    <property type="evidence" value="ECO:0007669"/>
    <property type="project" value="InterPro"/>
</dbReference>
<comment type="similarity">
    <text evidence="1">Belongs to the WD repeat CDC20/Fizzy family.</text>
</comment>
<keyword evidence="7" id="KW-0132">Cell division</keyword>
<dbReference type="GO" id="GO:0031145">
    <property type="term" value="P:anaphase-promoting complex-dependent catabolic process"/>
    <property type="evidence" value="ECO:0007669"/>
    <property type="project" value="TreeGrafter"/>
</dbReference>
<dbReference type="AlphaFoldDB" id="A0A2Y9KX96"/>
<feature type="repeat" description="WD" evidence="4">
    <location>
        <begin position="361"/>
        <end position="392"/>
    </location>
</feature>
<protein>
    <submittedName>
        <fullName evidence="7">Cell division cycle protein 20 homolog B</fullName>
    </submittedName>
</protein>